<reference evidence="2 3" key="1">
    <citation type="journal article" date="2015" name="Genome Biol. Evol.">
        <title>Comparative Genomics of a Bacterivorous Green Alga Reveals Evolutionary Causalities and Consequences of Phago-Mixotrophic Mode of Nutrition.</title>
        <authorList>
            <person name="Burns J.A."/>
            <person name="Paasch A."/>
            <person name="Narechania A."/>
            <person name="Kim E."/>
        </authorList>
    </citation>
    <scope>NUCLEOTIDE SEQUENCE [LARGE SCALE GENOMIC DNA]</scope>
    <source>
        <strain evidence="2 3">PLY_AMNH</strain>
    </source>
</reference>
<name>A0AAE0BMF0_9CHLO</name>
<organism evidence="2 3">
    <name type="scientific">Cymbomonas tetramitiformis</name>
    <dbReference type="NCBI Taxonomy" id="36881"/>
    <lineage>
        <taxon>Eukaryota</taxon>
        <taxon>Viridiplantae</taxon>
        <taxon>Chlorophyta</taxon>
        <taxon>Pyramimonadophyceae</taxon>
        <taxon>Pyramimonadales</taxon>
        <taxon>Pyramimonadaceae</taxon>
        <taxon>Cymbomonas</taxon>
    </lineage>
</organism>
<dbReference type="AlphaFoldDB" id="A0AAE0BMF0"/>
<dbReference type="Proteomes" id="UP001190700">
    <property type="component" value="Unassembled WGS sequence"/>
</dbReference>
<keyword evidence="1" id="KW-0732">Signal</keyword>
<evidence type="ECO:0000313" key="3">
    <source>
        <dbReference type="Proteomes" id="UP001190700"/>
    </source>
</evidence>
<accession>A0AAE0BMF0</accession>
<gene>
    <name evidence="2" type="ORF">CYMTET_51689</name>
</gene>
<evidence type="ECO:0008006" key="4">
    <source>
        <dbReference type="Google" id="ProtNLM"/>
    </source>
</evidence>
<dbReference type="EMBL" id="LGRX02034268">
    <property type="protein sequence ID" value="KAK3238287.1"/>
    <property type="molecule type" value="Genomic_DNA"/>
</dbReference>
<feature type="signal peptide" evidence="1">
    <location>
        <begin position="1"/>
        <end position="35"/>
    </location>
</feature>
<sequence length="702" mass="79479">MSSDEQRTGNMNQCLQIKFYVRLLVLACVTLCPEASNRVRPPPTGVGNSRDPKLAIPQHKCLQYKKQTCGKHCCNSRVFSFSDKENIFEMLAEKEPALAEEIQERHLRSVGKVKDLQSCDIEATDCFKRVLETRTFQQELILSAVNYAYMDLALNLVFNLETLGIAHYILIADAEDVCARLESVRMRQGNDAPGVACVWTSYAEHLTKTQSMKSNAKVKHTGSTNKLQGYARNGKELMDFIRLHYLKRCARLQVNCMSVDSATIFTRSPYTVLHKEPLSDFNLIVASDGEYANVDFVYAQDAEPGGAVDFIFSEIDRLAANNSKALGEAQSSPGQMSSIQMQFNMAVASAMFRPARAFKEDTDLLQDHQLYMRFTKNAASGTALINREAAPPPGTNPATVVLERYIKMGLDHLMGADQLMHAHGHDWLYNLYVTSAPKHLPGFFAMLCSQGWEPRYCLKAMGGWDSRTDMWRPGSQCWFLEASDTARRSPTPVLILDIKPDNFTSPWDYNDKVDMLLQVAAMYDRAAVLPVEVPCKIFGGWPWQPDDSLRRLFLDRIPIIPKAGHPGMCYIDQSKEDNYFGPDCGSCGREGGAITWRYSETFKTLYADAKYQKPMREDKMPRVQHREDGEKQDMVSMMWRLKSEKAVKTPLEGLLRAIKDIAYHDRKREKLEVKGFTAYSTLADDTVKRRYLQALDCGVYQS</sequence>
<feature type="chain" id="PRO_5042188770" description="Nucleotide-diphospho-sugar transferase domain-containing protein" evidence="1">
    <location>
        <begin position="36"/>
        <end position="702"/>
    </location>
</feature>
<proteinExistence type="predicted"/>
<comment type="caution">
    <text evidence="2">The sequence shown here is derived from an EMBL/GenBank/DDBJ whole genome shotgun (WGS) entry which is preliminary data.</text>
</comment>
<protein>
    <recommendedName>
        <fullName evidence="4">Nucleotide-diphospho-sugar transferase domain-containing protein</fullName>
    </recommendedName>
</protein>
<keyword evidence="3" id="KW-1185">Reference proteome</keyword>
<evidence type="ECO:0000313" key="2">
    <source>
        <dbReference type="EMBL" id="KAK3238287.1"/>
    </source>
</evidence>
<evidence type="ECO:0000256" key="1">
    <source>
        <dbReference type="SAM" id="SignalP"/>
    </source>
</evidence>